<reference evidence="1" key="2">
    <citation type="journal article" date="2012" name="PLoS ONE">
        <title>A Deeply Branching Thermophilic Bacterium with an Ancient Acetyl-CoA Pathway Dominates a Subsurface Ecosystem.</title>
        <authorList>
            <person name="Takami H."/>
            <person name="Noguchi H."/>
            <person name="Takaki Y."/>
            <person name="Uchiyama I."/>
            <person name="Toyoda A."/>
            <person name="Nishi S."/>
            <person name="Chee G.-J."/>
            <person name="Arai W."/>
            <person name="Nunoura T."/>
            <person name="Itoh T."/>
            <person name="Hattori M."/>
            <person name="Takai K."/>
        </authorList>
    </citation>
    <scope>NUCLEOTIDE SEQUENCE</scope>
</reference>
<proteinExistence type="predicted"/>
<reference evidence="1" key="1">
    <citation type="journal article" date="2005" name="Environ. Microbiol.">
        <title>Genetic and functional properties of uncultivated thermophilic crenarchaeotes from a subsurface gold mine as revealed by analysis of genome fragments.</title>
        <authorList>
            <person name="Nunoura T."/>
            <person name="Hirayama H."/>
            <person name="Takami H."/>
            <person name="Oida H."/>
            <person name="Nishi S."/>
            <person name="Shimamura S."/>
            <person name="Suzuki Y."/>
            <person name="Inagaki F."/>
            <person name="Takai K."/>
            <person name="Nealson K.H."/>
            <person name="Horikoshi K."/>
        </authorList>
    </citation>
    <scope>NUCLEOTIDE SEQUENCE</scope>
</reference>
<dbReference type="AlphaFoldDB" id="H5SK52"/>
<evidence type="ECO:0000313" key="1">
    <source>
        <dbReference type="EMBL" id="BAL56538.1"/>
    </source>
</evidence>
<accession>H5SK52</accession>
<organism evidence="1">
    <name type="scientific">uncultured Bacteroidota bacterium</name>
    <dbReference type="NCBI Taxonomy" id="152509"/>
    <lineage>
        <taxon>Bacteria</taxon>
        <taxon>Pseudomonadati</taxon>
        <taxon>Bacteroidota</taxon>
        <taxon>environmental samples</taxon>
    </lineage>
</organism>
<gene>
    <name evidence="1" type="ORF">HGMM_F40B03C26</name>
</gene>
<name>H5SK52_9BACT</name>
<dbReference type="EMBL" id="AP011750">
    <property type="protein sequence ID" value="BAL56538.1"/>
    <property type="molecule type" value="Genomic_DNA"/>
</dbReference>
<sequence>MYAELTSSTNITVPTQTVNYQGQSLTVSGNGVLNGNTLILNLTYTGGGQALTCTSTLNKQ</sequence>
<protein>
    <submittedName>
        <fullName evidence="1">Uncharacterized protein</fullName>
    </submittedName>
</protein>